<dbReference type="AlphaFoldDB" id="A0A975GGV1"/>
<accession>A0A975GGV1</accession>
<organism evidence="1 2">
    <name type="scientific">Desulfonema limicola</name>
    <dbReference type="NCBI Taxonomy" id="45656"/>
    <lineage>
        <taxon>Bacteria</taxon>
        <taxon>Pseudomonadati</taxon>
        <taxon>Thermodesulfobacteriota</taxon>
        <taxon>Desulfobacteria</taxon>
        <taxon>Desulfobacterales</taxon>
        <taxon>Desulfococcaceae</taxon>
        <taxon>Desulfonema</taxon>
    </lineage>
</organism>
<dbReference type="Proteomes" id="UP000663720">
    <property type="component" value="Chromosome"/>
</dbReference>
<dbReference type="EMBL" id="CP061799">
    <property type="protein sequence ID" value="QTA80745.1"/>
    <property type="molecule type" value="Genomic_DNA"/>
</dbReference>
<evidence type="ECO:0000313" key="1">
    <source>
        <dbReference type="EMBL" id="QTA80745.1"/>
    </source>
</evidence>
<protein>
    <submittedName>
        <fullName evidence="1">Uncharacterized protein</fullName>
    </submittedName>
</protein>
<gene>
    <name evidence="1" type="ORF">dnl_30580</name>
</gene>
<dbReference type="KEGG" id="dli:dnl_30580"/>
<name>A0A975GGV1_9BACT</name>
<evidence type="ECO:0000313" key="2">
    <source>
        <dbReference type="Proteomes" id="UP000663720"/>
    </source>
</evidence>
<reference evidence="1" key="1">
    <citation type="journal article" date="2021" name="Microb. Physiol.">
        <title>Proteogenomic Insights into the Physiology of Marine, Sulfate-Reducing, Filamentous Desulfonema limicola and Desulfonema magnum.</title>
        <authorList>
            <person name="Schnaars V."/>
            <person name="Wohlbrand L."/>
            <person name="Scheve S."/>
            <person name="Hinrichs C."/>
            <person name="Reinhardt R."/>
            <person name="Rabus R."/>
        </authorList>
    </citation>
    <scope>NUCLEOTIDE SEQUENCE</scope>
    <source>
        <strain evidence="1">5ac10</strain>
    </source>
</reference>
<proteinExistence type="predicted"/>
<keyword evidence="2" id="KW-1185">Reference proteome</keyword>
<sequence length="45" mass="4820">MKLSASCVSTATVLAHSCTSMKTRIETQFTFQGADCLNNLTVVLP</sequence>